<reference evidence="2" key="1">
    <citation type="journal article" date="2013" name="Genome">
        <title>Draft Genome Sequences of Porphyromonas crevioricanis JCM 15906T and Porphyromonas cansulci JCM 13913T Isolated from a Canine Oral Cavity.</title>
        <authorList>
            <person name="Sakamoto M."/>
            <person name="Tanaka N."/>
            <person name="Shiwa Y."/>
            <person name="Yoshikawa H."/>
            <person name="Ohkuma M."/>
        </authorList>
    </citation>
    <scope>NUCLEOTIDE SEQUENCE [LARGE SCALE GENOMIC DNA]</scope>
    <source>
        <strain evidence="2">JCM 15906</strain>
    </source>
</reference>
<organism evidence="1 2">
    <name type="scientific">Porphyromonas crevioricanis JCM 15906</name>
    <dbReference type="NCBI Taxonomy" id="1305617"/>
    <lineage>
        <taxon>Bacteria</taxon>
        <taxon>Pseudomonadati</taxon>
        <taxon>Bacteroidota</taxon>
        <taxon>Bacteroidia</taxon>
        <taxon>Bacteroidales</taxon>
        <taxon>Porphyromonadaceae</taxon>
        <taxon>Porphyromonas</taxon>
    </lineage>
</organism>
<proteinExistence type="predicted"/>
<accession>T1CPJ4</accession>
<protein>
    <submittedName>
        <fullName evidence="1">Uncharacterized protein</fullName>
    </submittedName>
</protein>
<dbReference type="EMBL" id="BAOU01000040">
    <property type="protein sequence ID" value="GAD05742.1"/>
    <property type="molecule type" value="Genomic_DNA"/>
</dbReference>
<sequence length="77" mass="9113">MSLCSPFPPFFRLLLRSMFLQNLHTLTARNRIFFLRFSLPIDSLFEYAPRGYTRYTTQKNSEGVLRKIFDSTPSPVY</sequence>
<dbReference type="Proteomes" id="UP000018031">
    <property type="component" value="Unassembled WGS sequence"/>
</dbReference>
<gene>
    <name evidence="1" type="ORF">PORCRE_1449</name>
</gene>
<reference evidence="1 2" key="2">
    <citation type="journal article" date="2013" name="Genome Announc.">
        <title>Draft Genome Sequences of Porphyromonas crevioricanis JCM 15906T and Porphyromonas cansulci JCM 13913T Isolated from a Canine Oral Cavity.</title>
        <authorList>
            <person name="Sakamoto M."/>
            <person name="Tanaka N."/>
            <person name="Shiwa Y."/>
            <person name="Yoshikawa H."/>
            <person name="Ohkuma M."/>
        </authorList>
    </citation>
    <scope>NUCLEOTIDE SEQUENCE [LARGE SCALE GENOMIC DNA]</scope>
    <source>
        <strain evidence="1 2">JCM 15906</strain>
    </source>
</reference>
<evidence type="ECO:0000313" key="2">
    <source>
        <dbReference type="Proteomes" id="UP000018031"/>
    </source>
</evidence>
<comment type="caution">
    <text evidence="1">The sequence shown here is derived from an EMBL/GenBank/DDBJ whole genome shotgun (WGS) entry which is preliminary data.</text>
</comment>
<name>T1CPJ4_9PORP</name>
<dbReference type="AlphaFoldDB" id="T1CPJ4"/>
<evidence type="ECO:0000313" key="1">
    <source>
        <dbReference type="EMBL" id="GAD05742.1"/>
    </source>
</evidence>